<comment type="similarity">
    <text evidence="2">Belongs to the MGMT family.</text>
</comment>
<dbReference type="OrthoDB" id="9802228at2"/>
<keyword evidence="4 13" id="KW-0489">Methyltransferase</keyword>
<evidence type="ECO:0000256" key="2">
    <source>
        <dbReference type="ARBA" id="ARBA00008711"/>
    </source>
</evidence>
<dbReference type="SMART" id="SM00342">
    <property type="entry name" value="HTH_ARAC"/>
    <property type="match status" value="1"/>
</dbReference>
<comment type="cofactor">
    <cofactor evidence="11">
        <name>Zn(2+)</name>
        <dbReference type="ChEBI" id="CHEBI:29105"/>
    </cofactor>
    <text evidence="11">Binds 1 zinc ion per subunit.</text>
</comment>
<dbReference type="InterPro" id="IPR016221">
    <property type="entry name" value="Bifunct_regulatory_prot_Ada"/>
</dbReference>
<keyword evidence="8" id="KW-0234">DNA repair</keyword>
<dbReference type="InterPro" id="IPR001497">
    <property type="entry name" value="MethylDNA_cys_MeTrfase_AS"/>
</dbReference>
<dbReference type="GO" id="GO:0003700">
    <property type="term" value="F:DNA-binding transcription factor activity"/>
    <property type="evidence" value="ECO:0007669"/>
    <property type="project" value="InterPro"/>
</dbReference>
<dbReference type="Gene3D" id="3.30.160.70">
    <property type="entry name" value="Methylated DNA-protein cysteine methyltransferase domain"/>
    <property type="match status" value="1"/>
</dbReference>
<dbReference type="SUPFAM" id="SSF53155">
    <property type="entry name" value="Methylated DNA-protein cysteine methyltransferase domain"/>
    <property type="match status" value="1"/>
</dbReference>
<evidence type="ECO:0000256" key="10">
    <source>
        <dbReference type="PIRSR" id="PIRSR000409-1"/>
    </source>
</evidence>
<dbReference type="Gene3D" id="1.10.10.60">
    <property type="entry name" value="Homeodomain-like"/>
    <property type="match status" value="1"/>
</dbReference>
<dbReference type="PROSITE" id="PS01124">
    <property type="entry name" value="HTH_ARAC_FAMILY_2"/>
    <property type="match status" value="1"/>
</dbReference>
<dbReference type="Pfam" id="PF02805">
    <property type="entry name" value="Ada_Zn_binding"/>
    <property type="match status" value="1"/>
</dbReference>
<dbReference type="GO" id="GO:0006281">
    <property type="term" value="P:DNA repair"/>
    <property type="evidence" value="ECO:0007669"/>
    <property type="project" value="UniProtKB-KW"/>
</dbReference>
<dbReference type="PIRSF" id="PIRSF000409">
    <property type="entry name" value="Ada"/>
    <property type="match status" value="1"/>
</dbReference>
<feature type="binding site" evidence="11">
    <location>
        <position position="41"/>
    </location>
    <ligand>
        <name>Zn(2+)</name>
        <dbReference type="ChEBI" id="CHEBI:29105"/>
    </ligand>
</feature>
<dbReference type="EMBL" id="FOSZ01000002">
    <property type="protein sequence ID" value="SFK79749.1"/>
    <property type="molecule type" value="Genomic_DNA"/>
</dbReference>
<evidence type="ECO:0000256" key="6">
    <source>
        <dbReference type="ARBA" id="ARBA00022763"/>
    </source>
</evidence>
<dbReference type="InterPro" id="IPR036631">
    <property type="entry name" value="MGMT_N_sf"/>
</dbReference>
<dbReference type="Gene3D" id="1.10.10.10">
    <property type="entry name" value="Winged helix-like DNA-binding domain superfamily/Winged helix DNA-binding domain"/>
    <property type="match status" value="1"/>
</dbReference>
<dbReference type="GO" id="GO:0032259">
    <property type="term" value="P:methylation"/>
    <property type="evidence" value="ECO:0007669"/>
    <property type="project" value="UniProtKB-KW"/>
</dbReference>
<comment type="catalytic activity">
    <reaction evidence="9">
        <text>a 6-O-methyl-2'-deoxyguanosine in DNA + L-cysteinyl-[protein] = S-methyl-L-cysteinyl-[protein] + a 2'-deoxyguanosine in DNA</text>
        <dbReference type="Rhea" id="RHEA:24000"/>
        <dbReference type="Rhea" id="RHEA-COMP:10131"/>
        <dbReference type="Rhea" id="RHEA-COMP:10132"/>
        <dbReference type="Rhea" id="RHEA-COMP:11367"/>
        <dbReference type="Rhea" id="RHEA-COMP:11368"/>
        <dbReference type="ChEBI" id="CHEBI:29950"/>
        <dbReference type="ChEBI" id="CHEBI:82612"/>
        <dbReference type="ChEBI" id="CHEBI:85445"/>
        <dbReference type="ChEBI" id="CHEBI:85448"/>
        <dbReference type="EC" id="2.1.1.63"/>
    </reaction>
</comment>
<dbReference type="PANTHER" id="PTHR10815:SF5">
    <property type="entry name" value="METHYLATED-DNA--PROTEIN-CYSTEINE METHYLTRANSFERASE"/>
    <property type="match status" value="1"/>
</dbReference>
<feature type="binding site" evidence="11">
    <location>
        <position position="37"/>
    </location>
    <ligand>
        <name>Zn(2+)</name>
        <dbReference type="ChEBI" id="CHEBI:29105"/>
    </ligand>
</feature>
<dbReference type="GO" id="GO:0008270">
    <property type="term" value="F:zinc ion binding"/>
    <property type="evidence" value="ECO:0007669"/>
    <property type="project" value="InterPro"/>
</dbReference>
<feature type="active site" description="Nucleophile; methyl group acceptor from either O6-methylguanine or O4-methylthymine" evidence="10">
    <location>
        <position position="318"/>
    </location>
</feature>
<keyword evidence="11" id="KW-0479">Metal-binding</keyword>
<evidence type="ECO:0000256" key="1">
    <source>
        <dbReference type="ARBA" id="ARBA00001286"/>
    </source>
</evidence>
<dbReference type="InterPro" id="IPR014048">
    <property type="entry name" value="MethylDNA_cys_MeTrfase_DNA-bd"/>
</dbReference>
<dbReference type="AlphaFoldDB" id="A0A1I4CHI5"/>
<dbReference type="Pfam" id="PF12833">
    <property type="entry name" value="HTH_18"/>
    <property type="match status" value="1"/>
</dbReference>
<dbReference type="InterPro" id="IPR035451">
    <property type="entry name" value="Ada-like_dom_sf"/>
</dbReference>
<dbReference type="RefSeq" id="WP_093321921.1">
    <property type="nucleotide sequence ID" value="NZ_FOSZ01000002.1"/>
</dbReference>
<evidence type="ECO:0000259" key="12">
    <source>
        <dbReference type="PROSITE" id="PS01124"/>
    </source>
</evidence>
<dbReference type="Proteomes" id="UP000198851">
    <property type="component" value="Unassembled WGS sequence"/>
</dbReference>
<organism evidence="13 14">
    <name type="scientific">Shimia haliotis</name>
    <dbReference type="NCBI Taxonomy" id="1280847"/>
    <lineage>
        <taxon>Bacteria</taxon>
        <taxon>Pseudomonadati</taxon>
        <taxon>Pseudomonadota</taxon>
        <taxon>Alphaproteobacteria</taxon>
        <taxon>Rhodobacterales</taxon>
        <taxon>Roseobacteraceae</taxon>
    </lineage>
</organism>
<dbReference type="PROSITE" id="PS00374">
    <property type="entry name" value="MGMT"/>
    <property type="match status" value="1"/>
</dbReference>
<keyword evidence="6" id="KW-0227">DNA damage</keyword>
<dbReference type="STRING" id="1280847.SAMN04488036_102234"/>
<dbReference type="GO" id="GO:0043565">
    <property type="term" value="F:sequence-specific DNA binding"/>
    <property type="evidence" value="ECO:0007669"/>
    <property type="project" value="InterPro"/>
</dbReference>
<dbReference type="InterPro" id="IPR018060">
    <property type="entry name" value="HTH_AraC"/>
</dbReference>
<evidence type="ECO:0000256" key="5">
    <source>
        <dbReference type="ARBA" id="ARBA00022679"/>
    </source>
</evidence>
<evidence type="ECO:0000256" key="7">
    <source>
        <dbReference type="ARBA" id="ARBA00023159"/>
    </source>
</evidence>
<dbReference type="Pfam" id="PF01035">
    <property type="entry name" value="DNA_binding_1"/>
    <property type="match status" value="1"/>
</dbReference>
<proteinExistence type="inferred from homology"/>
<dbReference type="InterPro" id="IPR036388">
    <property type="entry name" value="WH-like_DNA-bd_sf"/>
</dbReference>
<comment type="catalytic activity">
    <reaction evidence="1">
        <text>a 4-O-methyl-thymidine in DNA + L-cysteinyl-[protein] = a thymidine in DNA + S-methyl-L-cysteinyl-[protein]</text>
        <dbReference type="Rhea" id="RHEA:53428"/>
        <dbReference type="Rhea" id="RHEA-COMP:10131"/>
        <dbReference type="Rhea" id="RHEA-COMP:10132"/>
        <dbReference type="Rhea" id="RHEA-COMP:13555"/>
        <dbReference type="Rhea" id="RHEA-COMP:13556"/>
        <dbReference type="ChEBI" id="CHEBI:29950"/>
        <dbReference type="ChEBI" id="CHEBI:82612"/>
        <dbReference type="ChEBI" id="CHEBI:137386"/>
        <dbReference type="ChEBI" id="CHEBI:137387"/>
        <dbReference type="EC" id="2.1.1.63"/>
    </reaction>
</comment>
<dbReference type="InterPro" id="IPR004026">
    <property type="entry name" value="Ada_DNA_repair_Zn-bd"/>
</dbReference>
<accession>A0A1I4CHI5</accession>
<reference evidence="14" key="1">
    <citation type="submission" date="2016-10" db="EMBL/GenBank/DDBJ databases">
        <authorList>
            <person name="Varghese N."/>
            <person name="Submissions S."/>
        </authorList>
    </citation>
    <scope>NUCLEOTIDE SEQUENCE [LARGE SCALE GENOMIC DNA]</scope>
    <source>
        <strain evidence="14">DSM 28453</strain>
    </source>
</reference>
<dbReference type="SUPFAM" id="SSF46767">
    <property type="entry name" value="Methylated DNA-protein cysteine methyltransferase, C-terminal domain"/>
    <property type="match status" value="1"/>
</dbReference>
<evidence type="ECO:0000313" key="13">
    <source>
        <dbReference type="EMBL" id="SFK79749.1"/>
    </source>
</evidence>
<feature type="binding site" evidence="11">
    <location>
        <position position="68"/>
    </location>
    <ligand>
        <name>Zn(2+)</name>
        <dbReference type="ChEBI" id="CHEBI:29105"/>
    </ligand>
</feature>
<keyword evidence="5 13" id="KW-0808">Transferase</keyword>
<keyword evidence="14" id="KW-1185">Reference proteome</keyword>
<evidence type="ECO:0000256" key="11">
    <source>
        <dbReference type="PIRSR" id="PIRSR000409-3"/>
    </source>
</evidence>
<dbReference type="PANTHER" id="PTHR10815">
    <property type="entry name" value="METHYLATED-DNA--PROTEIN-CYSTEINE METHYLTRANSFERASE"/>
    <property type="match status" value="1"/>
</dbReference>
<feature type="active site" description="Nucleophile; methyl group acceptor from methylphosphotriester" evidence="10">
    <location>
        <position position="37"/>
    </location>
</feature>
<keyword evidence="7" id="KW-0010">Activator</keyword>
<evidence type="ECO:0000256" key="4">
    <source>
        <dbReference type="ARBA" id="ARBA00022603"/>
    </source>
</evidence>
<name>A0A1I4CHI5_9RHOB</name>
<evidence type="ECO:0000256" key="3">
    <source>
        <dbReference type="ARBA" id="ARBA00011918"/>
    </source>
</evidence>
<feature type="domain" description="HTH araC/xylS-type" evidence="12">
    <location>
        <begin position="106"/>
        <end position="181"/>
    </location>
</feature>
<feature type="binding site" evidence="11">
    <location>
        <position position="71"/>
    </location>
    <ligand>
        <name>Zn(2+)</name>
        <dbReference type="ChEBI" id="CHEBI:29105"/>
    </ligand>
</feature>
<dbReference type="EC" id="2.1.1.63" evidence="3"/>
<keyword evidence="11" id="KW-0862">Zinc</keyword>
<evidence type="ECO:0000313" key="14">
    <source>
        <dbReference type="Proteomes" id="UP000198851"/>
    </source>
</evidence>
<dbReference type="Gene3D" id="3.40.10.10">
    <property type="entry name" value="DNA Methylphosphotriester Repair Domain"/>
    <property type="match status" value="1"/>
</dbReference>
<dbReference type="InterPro" id="IPR036217">
    <property type="entry name" value="MethylDNA_cys_MeTrfase_DNAb"/>
</dbReference>
<dbReference type="GO" id="GO:0003908">
    <property type="term" value="F:methylated-DNA-[protein]-cysteine S-methyltransferase activity"/>
    <property type="evidence" value="ECO:0007669"/>
    <property type="project" value="UniProtKB-EC"/>
</dbReference>
<dbReference type="CDD" id="cd06445">
    <property type="entry name" value="ATase"/>
    <property type="match status" value="1"/>
</dbReference>
<gene>
    <name evidence="13" type="ORF">SAMN04488036_102234</name>
</gene>
<evidence type="ECO:0000256" key="9">
    <source>
        <dbReference type="ARBA" id="ARBA00049348"/>
    </source>
</evidence>
<dbReference type="FunFam" id="1.10.10.10:FF:000214">
    <property type="entry name" value="Methylated-DNA--protein-cysteine methyltransferase"/>
    <property type="match status" value="1"/>
</dbReference>
<sequence length="357" mass="39499">MLFDLPDHDTLYHALLHRDDRFDGQAFVCVATTGVFCRLTCPARKPKAQNCTFFATIGECIEAGYRACKRCHPLRPAAQADPAIAALLTALDERPDIRWSESHVTQMGFDLSTVRRSFKRQFGMTFLEMARQRRLREGFETLASGDKVIAAQHDAGFDSPQAFRSAFARLLGCPPSALKSGGLLRADWIKTSLGDMIAVSSVTHLHLLEFTDRKALPRELSRLRDHAKGDLGLGRYAPTDQIETELNAFLDGNQPTFDTPLAMHGTAFTKDVWRELLKIPAGHTRSYASIAAEMGRPTATRAVARANGANQIAVVIPCHRVLGADGSLTGYGGGLWRKQKLLEIERLYRPQAERLPA</sequence>
<dbReference type="SUPFAM" id="SSF57884">
    <property type="entry name" value="Ada DNA repair protein, N-terminal domain (N-Ada 10)"/>
    <property type="match status" value="1"/>
</dbReference>
<evidence type="ECO:0000256" key="8">
    <source>
        <dbReference type="ARBA" id="ARBA00023204"/>
    </source>
</evidence>
<dbReference type="NCBIfam" id="TIGR00589">
    <property type="entry name" value="ogt"/>
    <property type="match status" value="1"/>
</dbReference>
<protein>
    <recommendedName>
        <fullName evidence="3">methylated-DNA--[protein]-cysteine S-methyltransferase</fullName>
        <ecNumber evidence="3">2.1.1.63</ecNumber>
    </recommendedName>
</protein>